<accession>A0A6J5NHQ4</accession>
<dbReference type="EMBL" id="LR796676">
    <property type="protein sequence ID" value="CAB4159290.1"/>
    <property type="molecule type" value="Genomic_DNA"/>
</dbReference>
<gene>
    <name evidence="1" type="ORF">UFOVP713_71</name>
</gene>
<proteinExistence type="predicted"/>
<name>A0A6J5NHQ4_9CAUD</name>
<reference evidence="1" key="1">
    <citation type="submission" date="2020-04" db="EMBL/GenBank/DDBJ databases">
        <authorList>
            <person name="Chiriac C."/>
            <person name="Salcher M."/>
            <person name="Ghai R."/>
            <person name="Kavagutti S V."/>
        </authorList>
    </citation>
    <scope>NUCLEOTIDE SEQUENCE</scope>
</reference>
<organism evidence="1">
    <name type="scientific">uncultured Caudovirales phage</name>
    <dbReference type="NCBI Taxonomy" id="2100421"/>
    <lineage>
        <taxon>Viruses</taxon>
        <taxon>Duplodnaviria</taxon>
        <taxon>Heunggongvirae</taxon>
        <taxon>Uroviricota</taxon>
        <taxon>Caudoviricetes</taxon>
        <taxon>Peduoviridae</taxon>
        <taxon>Maltschvirus</taxon>
        <taxon>Maltschvirus maltsch</taxon>
    </lineage>
</organism>
<evidence type="ECO:0000313" key="1">
    <source>
        <dbReference type="EMBL" id="CAB4159290.1"/>
    </source>
</evidence>
<sequence>MTAEQNMKMYGVKYLDEFVAGIEESLVYKMTGGFMVVASLMSDAQEQMAFGDVEGARKTLNLAKYLQFKIAAGQLQFKNVEVV</sequence>
<protein>
    <submittedName>
        <fullName evidence="1">Uncharacterized protein</fullName>
    </submittedName>
</protein>